<comment type="caution">
    <text evidence="8">The sequence shown here is derived from an EMBL/GenBank/DDBJ whole genome shotgun (WGS) entry which is preliminary data.</text>
</comment>
<evidence type="ECO:0000256" key="5">
    <source>
        <dbReference type="PROSITE-ProRule" id="PRU00277"/>
    </source>
</evidence>
<name>A0ABT0GHW5_9GAMM</name>
<organism evidence="8 9">
    <name type="scientific">Pseudomarimonas salicorniae</name>
    <dbReference type="NCBI Taxonomy" id="2933270"/>
    <lineage>
        <taxon>Bacteria</taxon>
        <taxon>Pseudomonadati</taxon>
        <taxon>Pseudomonadota</taxon>
        <taxon>Gammaproteobacteria</taxon>
        <taxon>Lysobacterales</taxon>
        <taxon>Lysobacteraceae</taxon>
        <taxon>Pseudomarimonas</taxon>
    </lineage>
</organism>
<keyword evidence="3 5" id="KW-0697">Rotamase</keyword>
<evidence type="ECO:0000256" key="6">
    <source>
        <dbReference type="RuleBase" id="RU003915"/>
    </source>
</evidence>
<protein>
    <recommendedName>
        <fullName evidence="6">Peptidyl-prolyl cis-trans isomerase</fullName>
        <ecNumber evidence="6">5.2.1.8</ecNumber>
    </recommendedName>
</protein>
<comment type="catalytic activity">
    <reaction evidence="1 5 6">
        <text>[protein]-peptidylproline (omega=180) = [protein]-peptidylproline (omega=0)</text>
        <dbReference type="Rhea" id="RHEA:16237"/>
        <dbReference type="Rhea" id="RHEA-COMP:10747"/>
        <dbReference type="Rhea" id="RHEA-COMP:10748"/>
        <dbReference type="ChEBI" id="CHEBI:83833"/>
        <dbReference type="ChEBI" id="CHEBI:83834"/>
        <dbReference type="EC" id="5.2.1.8"/>
    </reaction>
</comment>
<dbReference type="Proteomes" id="UP001431449">
    <property type="component" value="Unassembled WGS sequence"/>
</dbReference>
<dbReference type="InterPro" id="IPR046357">
    <property type="entry name" value="PPIase_dom_sf"/>
</dbReference>
<accession>A0ABT0GHW5</accession>
<feature type="domain" description="PPIase FKBP-type" evidence="7">
    <location>
        <begin position="66"/>
        <end position="161"/>
    </location>
</feature>
<sequence>MTRSERAALPDPGTLLRAPRPAVAAFALLLVGLLACSGPAPSGHGSIDSLRIEDTQPGEGALAETGMRVTVHYTGWLYDDREPDRRGEQFDSSRERGRPFTFLLGAKQVIRGWDEGVQGMRVGGKRMLWLPSLYGYGPRGAGSAIGPDASLVFEVELLAVEAD</sequence>
<dbReference type="EMBL" id="JALNMH010000008">
    <property type="protein sequence ID" value="MCK7594136.1"/>
    <property type="molecule type" value="Genomic_DNA"/>
</dbReference>
<comment type="similarity">
    <text evidence="2 6">Belongs to the FKBP-type PPIase family.</text>
</comment>
<dbReference type="SUPFAM" id="SSF54534">
    <property type="entry name" value="FKBP-like"/>
    <property type="match status" value="1"/>
</dbReference>
<dbReference type="EC" id="5.2.1.8" evidence="6"/>
<dbReference type="RefSeq" id="WP_248209172.1">
    <property type="nucleotide sequence ID" value="NZ_JALNMH010000008.1"/>
</dbReference>
<evidence type="ECO:0000256" key="2">
    <source>
        <dbReference type="ARBA" id="ARBA00006577"/>
    </source>
</evidence>
<evidence type="ECO:0000256" key="4">
    <source>
        <dbReference type="ARBA" id="ARBA00023235"/>
    </source>
</evidence>
<dbReference type="Pfam" id="PF00254">
    <property type="entry name" value="FKBP_C"/>
    <property type="match status" value="1"/>
</dbReference>
<dbReference type="PROSITE" id="PS50059">
    <property type="entry name" value="FKBP_PPIASE"/>
    <property type="match status" value="1"/>
</dbReference>
<proteinExistence type="inferred from homology"/>
<evidence type="ECO:0000259" key="7">
    <source>
        <dbReference type="PROSITE" id="PS50059"/>
    </source>
</evidence>
<dbReference type="PANTHER" id="PTHR43811">
    <property type="entry name" value="FKBP-TYPE PEPTIDYL-PROLYL CIS-TRANS ISOMERASE FKPA"/>
    <property type="match status" value="1"/>
</dbReference>
<dbReference type="PANTHER" id="PTHR43811:SF19">
    <property type="entry name" value="39 KDA FK506-BINDING NUCLEAR PROTEIN"/>
    <property type="match status" value="1"/>
</dbReference>
<dbReference type="InterPro" id="IPR001179">
    <property type="entry name" value="PPIase_FKBP_dom"/>
</dbReference>
<gene>
    <name evidence="8" type="ORF">M0G41_10680</name>
</gene>
<evidence type="ECO:0000313" key="8">
    <source>
        <dbReference type="EMBL" id="MCK7594136.1"/>
    </source>
</evidence>
<evidence type="ECO:0000256" key="1">
    <source>
        <dbReference type="ARBA" id="ARBA00000971"/>
    </source>
</evidence>
<evidence type="ECO:0000313" key="9">
    <source>
        <dbReference type="Proteomes" id="UP001431449"/>
    </source>
</evidence>
<dbReference type="Gene3D" id="3.10.50.40">
    <property type="match status" value="1"/>
</dbReference>
<evidence type="ECO:0000256" key="3">
    <source>
        <dbReference type="ARBA" id="ARBA00023110"/>
    </source>
</evidence>
<keyword evidence="9" id="KW-1185">Reference proteome</keyword>
<reference evidence="8" key="1">
    <citation type="submission" date="2022-04" db="EMBL/GenBank/DDBJ databases">
        <title>Lysobacter sp. CAU 1642 isolated from sea sand.</title>
        <authorList>
            <person name="Kim W."/>
        </authorList>
    </citation>
    <scope>NUCLEOTIDE SEQUENCE</scope>
    <source>
        <strain evidence="8">CAU 1642</strain>
    </source>
</reference>
<keyword evidence="4 5" id="KW-0413">Isomerase</keyword>
<dbReference type="GO" id="GO:0003755">
    <property type="term" value="F:peptidyl-prolyl cis-trans isomerase activity"/>
    <property type="evidence" value="ECO:0007669"/>
    <property type="project" value="UniProtKB-EC"/>
</dbReference>